<evidence type="ECO:0000259" key="8">
    <source>
        <dbReference type="Pfam" id="PF00081"/>
    </source>
</evidence>
<evidence type="ECO:0000259" key="9">
    <source>
        <dbReference type="Pfam" id="PF02777"/>
    </source>
</evidence>
<comment type="similarity">
    <text evidence="2 7">Belongs to the iron/manganese superoxide dismutase family.</text>
</comment>
<dbReference type="InterPro" id="IPR036324">
    <property type="entry name" value="Mn/Fe_SOD_N_sf"/>
</dbReference>
<dbReference type="PANTHER" id="PTHR43595:SF2">
    <property type="entry name" value="SMALL RIBOSOMAL SUBUNIT PROTEIN MS42"/>
    <property type="match status" value="1"/>
</dbReference>
<evidence type="ECO:0000256" key="2">
    <source>
        <dbReference type="ARBA" id="ARBA00008714"/>
    </source>
</evidence>
<reference evidence="10 11" key="1">
    <citation type="submission" date="2017-03" db="EMBL/GenBank/DDBJ databases">
        <title>Isolation of Levoglucosan Utilizing Bacteria.</title>
        <authorList>
            <person name="Arya A.S."/>
        </authorList>
    </citation>
    <scope>NUCLEOTIDE SEQUENCE [LARGE SCALE GENOMIC DNA]</scope>
    <source>
        <strain evidence="10 11">MEC069</strain>
    </source>
</reference>
<evidence type="ECO:0000256" key="5">
    <source>
        <dbReference type="ARBA" id="ARBA00023002"/>
    </source>
</evidence>
<dbReference type="PANTHER" id="PTHR43595">
    <property type="entry name" value="37S RIBOSOMAL PROTEIN S26, MITOCHONDRIAL"/>
    <property type="match status" value="1"/>
</dbReference>
<comment type="cofactor">
    <cofactor evidence="1">
        <name>Mn(2+)</name>
        <dbReference type="ChEBI" id="CHEBI:29035"/>
    </cofactor>
</comment>
<feature type="binding site" evidence="6">
    <location>
        <position position="92"/>
    </location>
    <ligand>
        <name>Mn(2+)</name>
        <dbReference type="ChEBI" id="CHEBI:29035"/>
    </ligand>
</feature>
<dbReference type="InterPro" id="IPR001189">
    <property type="entry name" value="Mn/Fe_SOD"/>
</dbReference>
<evidence type="ECO:0000313" key="11">
    <source>
        <dbReference type="Proteomes" id="UP000298246"/>
    </source>
</evidence>
<comment type="catalytic activity">
    <reaction evidence="7">
        <text>2 superoxide + 2 H(+) = H2O2 + O2</text>
        <dbReference type="Rhea" id="RHEA:20696"/>
        <dbReference type="ChEBI" id="CHEBI:15378"/>
        <dbReference type="ChEBI" id="CHEBI:15379"/>
        <dbReference type="ChEBI" id="CHEBI:16240"/>
        <dbReference type="ChEBI" id="CHEBI:18421"/>
        <dbReference type="EC" id="1.15.1.1"/>
    </reaction>
</comment>
<dbReference type="EMBL" id="MYFO01000078">
    <property type="protein sequence ID" value="TFE82617.1"/>
    <property type="molecule type" value="Genomic_DNA"/>
</dbReference>
<comment type="function">
    <text evidence="7">Destroys radicals which are normally produced within the cells and which are toxic to biological systems.</text>
</comment>
<dbReference type="InterPro" id="IPR019832">
    <property type="entry name" value="Mn/Fe_SOD_C"/>
</dbReference>
<dbReference type="InterPro" id="IPR019831">
    <property type="entry name" value="Mn/Fe_SOD_N"/>
</dbReference>
<sequence length="219" mass="24874">MPAEAVTAPDSPDASPAAYHSLPPLSYAYDALEPFLDEATLRLHHDVLHRSVVEALNHALHQLAEAQRTSSMALILQRERECAAYSAEHALHSLLWHTLRPGRASLSGGPLAQELGRTFGGFEQFQQQFTARVNQLKNGGWALLIWNAHRRRLEIVHTAQLSPDWGAVPLLPLDLSEHAYYLKYGPDRAPYIEAWWRFVDWPYVSRRFEAARKLQWPAL</sequence>
<dbReference type="Pfam" id="PF00081">
    <property type="entry name" value="Sod_Fe_N"/>
    <property type="match status" value="1"/>
</dbReference>
<proteinExistence type="inferred from homology"/>
<gene>
    <name evidence="10" type="ORF">B5M42_24775</name>
</gene>
<organism evidence="10 11">
    <name type="scientific">Paenibacillus athensensis</name>
    <dbReference type="NCBI Taxonomy" id="1967502"/>
    <lineage>
        <taxon>Bacteria</taxon>
        <taxon>Bacillati</taxon>
        <taxon>Bacillota</taxon>
        <taxon>Bacilli</taxon>
        <taxon>Bacillales</taxon>
        <taxon>Paenibacillaceae</taxon>
        <taxon>Paenibacillus</taxon>
    </lineage>
</organism>
<dbReference type="Proteomes" id="UP000298246">
    <property type="component" value="Unassembled WGS sequence"/>
</dbReference>
<dbReference type="PRINTS" id="PR01703">
    <property type="entry name" value="MNSODISMTASE"/>
</dbReference>
<dbReference type="Pfam" id="PF02777">
    <property type="entry name" value="Sod_Fe_C"/>
    <property type="match status" value="1"/>
</dbReference>
<dbReference type="InterPro" id="IPR036314">
    <property type="entry name" value="SOD_C_sf"/>
</dbReference>
<evidence type="ECO:0000313" key="10">
    <source>
        <dbReference type="EMBL" id="TFE82617.1"/>
    </source>
</evidence>
<accession>A0A4Y8PPE6</accession>
<dbReference type="PIRSF" id="PIRSF000349">
    <property type="entry name" value="SODismutase"/>
    <property type="match status" value="1"/>
</dbReference>
<comment type="caution">
    <text evidence="10">The sequence shown here is derived from an EMBL/GenBank/DDBJ whole genome shotgun (WGS) entry which is preliminary data.</text>
</comment>
<dbReference type="GO" id="GO:0004784">
    <property type="term" value="F:superoxide dismutase activity"/>
    <property type="evidence" value="ECO:0007669"/>
    <property type="project" value="UniProtKB-EC"/>
</dbReference>
<dbReference type="GO" id="GO:0005737">
    <property type="term" value="C:cytoplasm"/>
    <property type="evidence" value="ECO:0007669"/>
    <property type="project" value="TreeGrafter"/>
</dbReference>
<dbReference type="Gene3D" id="3.55.40.20">
    <property type="entry name" value="Iron/manganese superoxide dismutase, C-terminal domain"/>
    <property type="match status" value="1"/>
</dbReference>
<keyword evidence="4 6" id="KW-0479">Metal-binding</keyword>
<feature type="binding site" evidence="6">
    <location>
        <position position="178"/>
    </location>
    <ligand>
        <name>Mn(2+)</name>
        <dbReference type="ChEBI" id="CHEBI:29035"/>
    </ligand>
</feature>
<evidence type="ECO:0000256" key="4">
    <source>
        <dbReference type="ARBA" id="ARBA00022723"/>
    </source>
</evidence>
<dbReference type="SUPFAM" id="SSF54719">
    <property type="entry name" value="Fe,Mn superoxide dismutase (SOD), C-terminal domain"/>
    <property type="match status" value="1"/>
</dbReference>
<feature type="binding site" evidence="6">
    <location>
        <position position="44"/>
    </location>
    <ligand>
        <name>Mn(2+)</name>
        <dbReference type="ChEBI" id="CHEBI:29035"/>
    </ligand>
</feature>
<dbReference type="AlphaFoldDB" id="A0A4Y8PPE6"/>
<evidence type="ECO:0000256" key="7">
    <source>
        <dbReference type="RuleBase" id="RU000414"/>
    </source>
</evidence>
<feature type="binding site" evidence="6">
    <location>
        <position position="174"/>
    </location>
    <ligand>
        <name>Mn(2+)</name>
        <dbReference type="ChEBI" id="CHEBI:29035"/>
    </ligand>
</feature>
<protein>
    <recommendedName>
        <fullName evidence="3 7">Superoxide dismutase</fullName>
        <ecNumber evidence="3 7">1.15.1.1</ecNumber>
    </recommendedName>
</protein>
<dbReference type="GO" id="GO:0046872">
    <property type="term" value="F:metal ion binding"/>
    <property type="evidence" value="ECO:0007669"/>
    <property type="project" value="UniProtKB-KW"/>
</dbReference>
<feature type="domain" description="Manganese/iron superoxide dismutase N-terminal" evidence="8">
    <location>
        <begin position="20"/>
        <end position="99"/>
    </location>
</feature>
<evidence type="ECO:0000256" key="3">
    <source>
        <dbReference type="ARBA" id="ARBA00012682"/>
    </source>
</evidence>
<evidence type="ECO:0000256" key="6">
    <source>
        <dbReference type="PIRSR" id="PIRSR000349-1"/>
    </source>
</evidence>
<dbReference type="OrthoDB" id="9803125at2"/>
<keyword evidence="11" id="KW-1185">Reference proteome</keyword>
<name>A0A4Y8PPE6_9BACL</name>
<dbReference type="SUPFAM" id="SSF46609">
    <property type="entry name" value="Fe,Mn superoxide dismutase (SOD), N-terminal domain"/>
    <property type="match status" value="1"/>
</dbReference>
<keyword evidence="5 7" id="KW-0560">Oxidoreductase</keyword>
<dbReference type="EC" id="1.15.1.1" evidence="3 7"/>
<evidence type="ECO:0000256" key="1">
    <source>
        <dbReference type="ARBA" id="ARBA00001936"/>
    </source>
</evidence>
<feature type="domain" description="Manganese/iron superoxide dismutase C-terminal" evidence="9">
    <location>
        <begin position="109"/>
        <end position="207"/>
    </location>
</feature>
<dbReference type="Gene3D" id="1.10.287.990">
    <property type="entry name" value="Fe,Mn superoxide dismutase (SOD) domain"/>
    <property type="match status" value="1"/>
</dbReference>